<name>A0A8S5M6R5_9CAUD</name>
<sequence>MTKAQLLDYAEENGVEGVNSSMKKAEILAVLEGVG</sequence>
<reference evidence="1" key="1">
    <citation type="journal article" date="2021" name="Proc. Natl. Acad. Sci. U.S.A.">
        <title>A Catalog of Tens of Thousands of Viruses from Human Metagenomes Reveals Hidden Associations with Chronic Diseases.</title>
        <authorList>
            <person name="Tisza M.J."/>
            <person name="Buck C.B."/>
        </authorList>
    </citation>
    <scope>NUCLEOTIDE SEQUENCE</scope>
    <source>
        <strain evidence="1">CtHDv29</strain>
    </source>
</reference>
<proteinExistence type="predicted"/>
<dbReference type="EMBL" id="BK014836">
    <property type="protein sequence ID" value="DAD77922.1"/>
    <property type="molecule type" value="Genomic_DNA"/>
</dbReference>
<organism evidence="1">
    <name type="scientific">Siphoviridae sp. ctHDv29</name>
    <dbReference type="NCBI Taxonomy" id="2826228"/>
    <lineage>
        <taxon>Viruses</taxon>
        <taxon>Duplodnaviria</taxon>
        <taxon>Heunggongvirae</taxon>
        <taxon>Uroviricota</taxon>
        <taxon>Caudoviricetes</taxon>
    </lineage>
</organism>
<dbReference type="GO" id="GO:0004519">
    <property type="term" value="F:endonuclease activity"/>
    <property type="evidence" value="ECO:0007669"/>
    <property type="project" value="UniProtKB-KW"/>
</dbReference>
<evidence type="ECO:0000313" key="1">
    <source>
        <dbReference type="EMBL" id="DAD77922.1"/>
    </source>
</evidence>
<keyword evidence="1" id="KW-0540">Nuclease</keyword>
<keyword evidence="1" id="KW-0255">Endonuclease</keyword>
<protein>
    <submittedName>
        <fullName evidence="1">Dimeris T4 recombination endonuclease VII</fullName>
    </submittedName>
</protein>
<accession>A0A8S5M6R5</accession>
<keyword evidence="1" id="KW-0378">Hydrolase</keyword>